<dbReference type="EMBL" id="WJXW01000006">
    <property type="protein sequence ID" value="KAF9735598.1"/>
    <property type="molecule type" value="Genomic_DNA"/>
</dbReference>
<name>A0A9P6GI89_9PLEO</name>
<gene>
    <name evidence="2" type="ORF">PMIN01_07003</name>
</gene>
<dbReference type="OrthoDB" id="202470at2759"/>
<proteinExistence type="predicted"/>
<keyword evidence="3" id="KW-1185">Reference proteome</keyword>
<dbReference type="InterPro" id="IPR036291">
    <property type="entry name" value="NAD(P)-bd_dom_sf"/>
</dbReference>
<dbReference type="AlphaFoldDB" id="A0A9P6GI89"/>
<sequence length="262" mass="29284">MKRTLVLTSALTTGAWASTSTAAAHRDRSIHHPLHRKQLVQHRARGTVGQFVVKAAISTGHFAVRINRTEQESDDTSNSEFRTADTANDYYATVKVFKGMRCGHSSRGHHRSCRQEELGIKKICYSYWVNATGLAYADQPLRFKYFPIAENYPPNPTDAYALAKIEIAGLRIHEVAPKKDVQKEHEENWDALAVGQLWAWVNPAAVARACLLGVEKADVYGGCQVFNILAPGTMQRTPSTELARKYYPEAERETMHGDDVTV</sequence>
<feature type="signal peptide" evidence="1">
    <location>
        <begin position="1"/>
        <end position="17"/>
    </location>
</feature>
<organism evidence="2 3">
    <name type="scientific">Paraphaeosphaeria minitans</name>
    <dbReference type="NCBI Taxonomy" id="565426"/>
    <lineage>
        <taxon>Eukaryota</taxon>
        <taxon>Fungi</taxon>
        <taxon>Dikarya</taxon>
        <taxon>Ascomycota</taxon>
        <taxon>Pezizomycotina</taxon>
        <taxon>Dothideomycetes</taxon>
        <taxon>Pleosporomycetidae</taxon>
        <taxon>Pleosporales</taxon>
        <taxon>Massarineae</taxon>
        <taxon>Didymosphaeriaceae</taxon>
        <taxon>Paraphaeosphaeria</taxon>
    </lineage>
</organism>
<dbReference type="Proteomes" id="UP000756921">
    <property type="component" value="Unassembled WGS sequence"/>
</dbReference>
<comment type="caution">
    <text evidence="2">The sequence shown here is derived from an EMBL/GenBank/DDBJ whole genome shotgun (WGS) entry which is preliminary data.</text>
</comment>
<protein>
    <submittedName>
        <fullName evidence="2">NAD dependent epimerase/dehydratase</fullName>
    </submittedName>
</protein>
<accession>A0A9P6GI89</accession>
<reference evidence="2" key="1">
    <citation type="journal article" date="2020" name="Mol. Plant Microbe Interact.">
        <title>Genome Sequence of the Biocontrol Agent Coniothyrium minitans strain Conio (IMI 134523).</title>
        <authorList>
            <person name="Patel D."/>
            <person name="Shittu T.A."/>
            <person name="Baroncelli R."/>
            <person name="Muthumeenakshi S."/>
            <person name="Osborne T.H."/>
            <person name="Janganan T.K."/>
            <person name="Sreenivasaprasad S."/>
        </authorList>
    </citation>
    <scope>NUCLEOTIDE SEQUENCE</scope>
    <source>
        <strain evidence="2">Conio</strain>
    </source>
</reference>
<keyword evidence="1" id="KW-0732">Signal</keyword>
<evidence type="ECO:0000313" key="2">
    <source>
        <dbReference type="EMBL" id="KAF9735598.1"/>
    </source>
</evidence>
<evidence type="ECO:0000256" key="1">
    <source>
        <dbReference type="SAM" id="SignalP"/>
    </source>
</evidence>
<feature type="chain" id="PRO_5040184069" evidence="1">
    <location>
        <begin position="18"/>
        <end position="262"/>
    </location>
</feature>
<evidence type="ECO:0000313" key="3">
    <source>
        <dbReference type="Proteomes" id="UP000756921"/>
    </source>
</evidence>
<dbReference type="SUPFAM" id="SSF51735">
    <property type="entry name" value="NAD(P)-binding Rossmann-fold domains"/>
    <property type="match status" value="1"/>
</dbReference>